<evidence type="ECO:0000256" key="12">
    <source>
        <dbReference type="ARBA" id="ARBA00023221"/>
    </source>
</evidence>
<reference evidence="14" key="1">
    <citation type="journal article" date="2021" name="Nat. Commun.">
        <title>Genetic determinants of endophytism in the Arabidopsis root mycobiome.</title>
        <authorList>
            <person name="Mesny F."/>
            <person name="Miyauchi S."/>
            <person name="Thiergart T."/>
            <person name="Pickel B."/>
            <person name="Atanasova L."/>
            <person name="Karlsson M."/>
            <person name="Huettel B."/>
            <person name="Barry K.W."/>
            <person name="Haridas S."/>
            <person name="Chen C."/>
            <person name="Bauer D."/>
            <person name="Andreopoulos W."/>
            <person name="Pangilinan J."/>
            <person name="LaButti K."/>
            <person name="Riley R."/>
            <person name="Lipzen A."/>
            <person name="Clum A."/>
            <person name="Drula E."/>
            <person name="Henrissat B."/>
            <person name="Kohler A."/>
            <person name="Grigoriev I.V."/>
            <person name="Martin F.M."/>
            <person name="Hacquard S."/>
        </authorList>
    </citation>
    <scope>NUCLEOTIDE SEQUENCE</scope>
    <source>
        <strain evidence="14">MPI-CAGE-CH-0243</strain>
    </source>
</reference>
<keyword evidence="12" id="KW-0753">Steroid metabolism</keyword>
<dbReference type="GO" id="GO:0030674">
    <property type="term" value="F:protein-macromolecule adaptor activity"/>
    <property type="evidence" value="ECO:0007669"/>
    <property type="project" value="TreeGrafter"/>
</dbReference>
<keyword evidence="3" id="KW-0444">Lipid biosynthesis</keyword>
<keyword evidence="8" id="KW-0756">Sterol biosynthesis</keyword>
<keyword evidence="10 13" id="KW-0472">Membrane</keyword>
<dbReference type="Pfam" id="PF03694">
    <property type="entry name" value="Erg28"/>
    <property type="match status" value="1"/>
</dbReference>
<sequence length="142" mass="15849">MSAQLSSLLPPGDGLLPKWLAVTCILAIGNSIQAYSTLHFTQRVYNGGSPKTVSPVTPLSARTFGTWTLMSALTRLFAAYNINNPSFYQLAFLSYILAFAHFTSEWFVFKTSRWGAGLAGPVIVSTSTLIWMWTQWDHYVQY</sequence>
<protein>
    <submittedName>
        <fullName evidence="14">Ergosterol 28</fullName>
    </submittedName>
</protein>
<feature type="transmembrane region" description="Helical" evidence="13">
    <location>
        <begin position="114"/>
        <end position="133"/>
    </location>
</feature>
<evidence type="ECO:0000256" key="10">
    <source>
        <dbReference type="ARBA" id="ARBA00023136"/>
    </source>
</evidence>
<dbReference type="InterPro" id="IPR005352">
    <property type="entry name" value="Erg28"/>
</dbReference>
<evidence type="ECO:0000256" key="2">
    <source>
        <dbReference type="ARBA" id="ARBA00005377"/>
    </source>
</evidence>
<keyword evidence="5" id="KW-0256">Endoplasmic reticulum</keyword>
<dbReference type="PANTHER" id="PTHR15451">
    <property type="entry name" value="ERGOSTEROL BIOSYNTHETIC PROTEIN 28-RELATED"/>
    <property type="match status" value="1"/>
</dbReference>
<evidence type="ECO:0000256" key="5">
    <source>
        <dbReference type="ARBA" id="ARBA00022824"/>
    </source>
</evidence>
<comment type="similarity">
    <text evidence="2">Belongs to the ERG28 family.</text>
</comment>
<evidence type="ECO:0000313" key="15">
    <source>
        <dbReference type="Proteomes" id="UP000700596"/>
    </source>
</evidence>
<dbReference type="Proteomes" id="UP000700596">
    <property type="component" value="Unassembled WGS sequence"/>
</dbReference>
<dbReference type="OrthoDB" id="6485510at2759"/>
<proteinExistence type="inferred from homology"/>
<evidence type="ECO:0000256" key="8">
    <source>
        <dbReference type="ARBA" id="ARBA00023011"/>
    </source>
</evidence>
<keyword evidence="4 13" id="KW-0812">Transmembrane</keyword>
<dbReference type="GO" id="GO:0016126">
    <property type="term" value="P:sterol biosynthetic process"/>
    <property type="evidence" value="ECO:0007669"/>
    <property type="project" value="UniProtKB-KW"/>
</dbReference>
<organism evidence="14 15">
    <name type="scientific">Dendryphion nanum</name>
    <dbReference type="NCBI Taxonomy" id="256645"/>
    <lineage>
        <taxon>Eukaryota</taxon>
        <taxon>Fungi</taxon>
        <taxon>Dikarya</taxon>
        <taxon>Ascomycota</taxon>
        <taxon>Pezizomycotina</taxon>
        <taxon>Dothideomycetes</taxon>
        <taxon>Pleosporomycetidae</taxon>
        <taxon>Pleosporales</taxon>
        <taxon>Torulaceae</taxon>
        <taxon>Dendryphion</taxon>
    </lineage>
</organism>
<comment type="caution">
    <text evidence="14">The sequence shown here is derived from an EMBL/GenBank/DDBJ whole genome shotgun (WGS) entry which is preliminary data.</text>
</comment>
<gene>
    <name evidence="14" type="ORF">B0J11DRAFT_47549</name>
</gene>
<comment type="subcellular location">
    <subcellularLocation>
        <location evidence="1">Endoplasmic reticulum membrane</location>
        <topology evidence="1">Multi-pass membrane protein</topology>
    </subcellularLocation>
</comment>
<dbReference type="AlphaFoldDB" id="A0A9P9DK99"/>
<feature type="transmembrane region" description="Helical" evidence="13">
    <location>
        <begin position="86"/>
        <end position="102"/>
    </location>
</feature>
<evidence type="ECO:0000256" key="4">
    <source>
        <dbReference type="ARBA" id="ARBA00022692"/>
    </source>
</evidence>
<dbReference type="PANTHER" id="PTHR15451:SF19">
    <property type="entry name" value="ERGOSTEROL BIOSYNTHETIC PROTEIN 28 HOMOLOG"/>
    <property type="match status" value="1"/>
</dbReference>
<evidence type="ECO:0000256" key="6">
    <source>
        <dbReference type="ARBA" id="ARBA00022955"/>
    </source>
</evidence>
<accession>A0A9P9DK99</accession>
<evidence type="ECO:0000313" key="14">
    <source>
        <dbReference type="EMBL" id="KAH7120759.1"/>
    </source>
</evidence>
<evidence type="ECO:0000256" key="13">
    <source>
        <dbReference type="SAM" id="Phobius"/>
    </source>
</evidence>
<evidence type="ECO:0000256" key="1">
    <source>
        <dbReference type="ARBA" id="ARBA00004477"/>
    </source>
</evidence>
<keyword evidence="9" id="KW-0443">Lipid metabolism</keyword>
<keyword evidence="11" id="KW-1207">Sterol metabolism</keyword>
<dbReference type="EMBL" id="JAGMWT010000010">
    <property type="protein sequence ID" value="KAH7120759.1"/>
    <property type="molecule type" value="Genomic_DNA"/>
</dbReference>
<evidence type="ECO:0000256" key="9">
    <source>
        <dbReference type="ARBA" id="ARBA00023098"/>
    </source>
</evidence>
<keyword evidence="6" id="KW-0752">Steroid biosynthesis</keyword>
<keyword evidence="15" id="KW-1185">Reference proteome</keyword>
<evidence type="ECO:0000256" key="11">
    <source>
        <dbReference type="ARBA" id="ARBA00023166"/>
    </source>
</evidence>
<evidence type="ECO:0000256" key="7">
    <source>
        <dbReference type="ARBA" id="ARBA00022989"/>
    </source>
</evidence>
<name>A0A9P9DK99_9PLEO</name>
<dbReference type="GO" id="GO:0005789">
    <property type="term" value="C:endoplasmic reticulum membrane"/>
    <property type="evidence" value="ECO:0007669"/>
    <property type="project" value="UniProtKB-SubCell"/>
</dbReference>
<keyword evidence="7 13" id="KW-1133">Transmembrane helix</keyword>
<evidence type="ECO:0000256" key="3">
    <source>
        <dbReference type="ARBA" id="ARBA00022516"/>
    </source>
</evidence>